<keyword evidence="4" id="KW-1185">Reference proteome</keyword>
<gene>
    <name evidence="3" type="ORF">DPMN_136835</name>
</gene>
<keyword evidence="2" id="KW-0732">Signal</keyword>
<protein>
    <submittedName>
        <fullName evidence="3">Uncharacterized protein</fullName>
    </submittedName>
</protein>
<reference evidence="3" key="1">
    <citation type="journal article" date="2019" name="bioRxiv">
        <title>The Genome of the Zebra Mussel, Dreissena polymorpha: A Resource for Invasive Species Research.</title>
        <authorList>
            <person name="McCartney M.A."/>
            <person name="Auch B."/>
            <person name="Kono T."/>
            <person name="Mallez S."/>
            <person name="Zhang Y."/>
            <person name="Obille A."/>
            <person name="Becker A."/>
            <person name="Abrahante J.E."/>
            <person name="Garbe J."/>
            <person name="Badalamenti J.P."/>
            <person name="Herman A."/>
            <person name="Mangelson H."/>
            <person name="Liachko I."/>
            <person name="Sullivan S."/>
            <person name="Sone E.D."/>
            <person name="Koren S."/>
            <person name="Silverstein K.A.T."/>
            <person name="Beckman K.B."/>
            <person name="Gohl D.M."/>
        </authorList>
    </citation>
    <scope>NUCLEOTIDE SEQUENCE</scope>
    <source>
        <strain evidence="3">Duluth1</strain>
        <tissue evidence="3">Whole animal</tissue>
    </source>
</reference>
<feature type="region of interest" description="Disordered" evidence="1">
    <location>
        <begin position="124"/>
        <end position="162"/>
    </location>
</feature>
<organism evidence="3 4">
    <name type="scientific">Dreissena polymorpha</name>
    <name type="common">Zebra mussel</name>
    <name type="synonym">Mytilus polymorpha</name>
    <dbReference type="NCBI Taxonomy" id="45954"/>
    <lineage>
        <taxon>Eukaryota</taxon>
        <taxon>Metazoa</taxon>
        <taxon>Spiralia</taxon>
        <taxon>Lophotrochozoa</taxon>
        <taxon>Mollusca</taxon>
        <taxon>Bivalvia</taxon>
        <taxon>Autobranchia</taxon>
        <taxon>Heteroconchia</taxon>
        <taxon>Euheterodonta</taxon>
        <taxon>Imparidentia</taxon>
        <taxon>Neoheterodontei</taxon>
        <taxon>Myida</taxon>
        <taxon>Dreissenoidea</taxon>
        <taxon>Dreissenidae</taxon>
        <taxon>Dreissena</taxon>
    </lineage>
</organism>
<dbReference type="AlphaFoldDB" id="A0A9D4G0L9"/>
<dbReference type="Proteomes" id="UP000828390">
    <property type="component" value="Unassembled WGS sequence"/>
</dbReference>
<feature type="chain" id="PRO_5039456272" evidence="2">
    <location>
        <begin position="32"/>
        <end position="162"/>
    </location>
</feature>
<proteinExistence type="predicted"/>
<name>A0A9D4G0L9_DREPO</name>
<comment type="caution">
    <text evidence="3">The sequence shown here is derived from an EMBL/GenBank/DDBJ whole genome shotgun (WGS) entry which is preliminary data.</text>
</comment>
<evidence type="ECO:0000313" key="4">
    <source>
        <dbReference type="Proteomes" id="UP000828390"/>
    </source>
</evidence>
<sequence>MQSFSQQTATIGYRFSLVLLILSIQIQSAYSLPVAFHLRFHIDRLRNAAQVPCIQVDELMELGHVDDHKRVRLVGGTGIFCDPNTFPSPQDMFGLPSNAGVKKAAANGQNTQNFRQHTHICSRKNRWRSSRQRDNTGKANLAKLAAHTTDTKSKIEVGSCGE</sequence>
<dbReference type="EMBL" id="JAIWYP010000006">
    <property type="protein sequence ID" value="KAH3808479.1"/>
    <property type="molecule type" value="Genomic_DNA"/>
</dbReference>
<evidence type="ECO:0000313" key="3">
    <source>
        <dbReference type="EMBL" id="KAH3808479.1"/>
    </source>
</evidence>
<evidence type="ECO:0000256" key="2">
    <source>
        <dbReference type="SAM" id="SignalP"/>
    </source>
</evidence>
<evidence type="ECO:0000256" key="1">
    <source>
        <dbReference type="SAM" id="MobiDB-lite"/>
    </source>
</evidence>
<feature type="signal peptide" evidence="2">
    <location>
        <begin position="1"/>
        <end position="31"/>
    </location>
</feature>
<reference evidence="3" key="2">
    <citation type="submission" date="2020-11" db="EMBL/GenBank/DDBJ databases">
        <authorList>
            <person name="McCartney M.A."/>
            <person name="Auch B."/>
            <person name="Kono T."/>
            <person name="Mallez S."/>
            <person name="Becker A."/>
            <person name="Gohl D.M."/>
            <person name="Silverstein K.A.T."/>
            <person name="Koren S."/>
            <person name="Bechman K.B."/>
            <person name="Herman A."/>
            <person name="Abrahante J.E."/>
            <person name="Garbe J."/>
        </authorList>
    </citation>
    <scope>NUCLEOTIDE SEQUENCE</scope>
    <source>
        <strain evidence="3">Duluth1</strain>
        <tissue evidence="3">Whole animal</tissue>
    </source>
</reference>
<accession>A0A9D4G0L9</accession>